<comment type="caution">
    <text evidence="2">The sequence shown here is derived from an EMBL/GenBank/DDBJ whole genome shotgun (WGS) entry which is preliminary data.</text>
</comment>
<evidence type="ECO:0000256" key="1">
    <source>
        <dbReference type="SAM" id="SignalP"/>
    </source>
</evidence>
<gene>
    <name evidence="2" type="ORF">C8F04DRAFT_1276832</name>
</gene>
<keyword evidence="1" id="KW-0732">Signal</keyword>
<protein>
    <submittedName>
        <fullName evidence="2">Uncharacterized protein</fullName>
    </submittedName>
</protein>
<evidence type="ECO:0000313" key="3">
    <source>
        <dbReference type="Proteomes" id="UP001218188"/>
    </source>
</evidence>
<evidence type="ECO:0000313" key="2">
    <source>
        <dbReference type="EMBL" id="KAJ7018973.1"/>
    </source>
</evidence>
<proteinExistence type="predicted"/>
<dbReference type="AlphaFoldDB" id="A0AAD6S0W7"/>
<reference evidence="2" key="1">
    <citation type="submission" date="2023-03" db="EMBL/GenBank/DDBJ databases">
        <title>Massive genome expansion in bonnet fungi (Mycena s.s.) driven by repeated elements and novel gene families across ecological guilds.</title>
        <authorList>
            <consortium name="Lawrence Berkeley National Laboratory"/>
            <person name="Harder C.B."/>
            <person name="Miyauchi S."/>
            <person name="Viragh M."/>
            <person name="Kuo A."/>
            <person name="Thoen E."/>
            <person name="Andreopoulos B."/>
            <person name="Lu D."/>
            <person name="Skrede I."/>
            <person name="Drula E."/>
            <person name="Henrissat B."/>
            <person name="Morin E."/>
            <person name="Kohler A."/>
            <person name="Barry K."/>
            <person name="LaButti K."/>
            <person name="Morin E."/>
            <person name="Salamov A."/>
            <person name="Lipzen A."/>
            <person name="Mereny Z."/>
            <person name="Hegedus B."/>
            <person name="Baldrian P."/>
            <person name="Stursova M."/>
            <person name="Weitz H."/>
            <person name="Taylor A."/>
            <person name="Grigoriev I.V."/>
            <person name="Nagy L.G."/>
            <person name="Martin F."/>
            <person name="Kauserud H."/>
        </authorList>
    </citation>
    <scope>NUCLEOTIDE SEQUENCE</scope>
    <source>
        <strain evidence="2">CBHHK200</strain>
    </source>
</reference>
<dbReference type="EMBL" id="JARJCM010000312">
    <property type="protein sequence ID" value="KAJ7018973.1"/>
    <property type="molecule type" value="Genomic_DNA"/>
</dbReference>
<feature type="chain" id="PRO_5042048340" evidence="1">
    <location>
        <begin position="35"/>
        <end position="119"/>
    </location>
</feature>
<feature type="signal peptide" evidence="1">
    <location>
        <begin position="1"/>
        <end position="34"/>
    </location>
</feature>
<name>A0AAD6S0W7_9AGAR</name>
<sequence>MIGPMFPIHSQHHSDMDTLTIAALILVLQQAVHSQVLASNVSPSPEDWASAMSPFLQDHDGPVQEMIPKISLQMAGIVDEMNHKDITSRLNIGGAWKFSDEEADIFAKKLVQCIEAHVI</sequence>
<organism evidence="2 3">
    <name type="scientific">Mycena alexandri</name>
    <dbReference type="NCBI Taxonomy" id="1745969"/>
    <lineage>
        <taxon>Eukaryota</taxon>
        <taxon>Fungi</taxon>
        <taxon>Dikarya</taxon>
        <taxon>Basidiomycota</taxon>
        <taxon>Agaricomycotina</taxon>
        <taxon>Agaricomycetes</taxon>
        <taxon>Agaricomycetidae</taxon>
        <taxon>Agaricales</taxon>
        <taxon>Marasmiineae</taxon>
        <taxon>Mycenaceae</taxon>
        <taxon>Mycena</taxon>
    </lineage>
</organism>
<keyword evidence="3" id="KW-1185">Reference proteome</keyword>
<dbReference type="Proteomes" id="UP001218188">
    <property type="component" value="Unassembled WGS sequence"/>
</dbReference>
<accession>A0AAD6S0W7</accession>